<gene>
    <name evidence="9" type="ORF">GBAR_LOCUS28900</name>
</gene>
<proteinExistence type="inferred from homology"/>
<name>A0AA35TS13_GEOBA</name>
<comment type="similarity">
    <text evidence="2 7">Belongs to the derlin family.</text>
</comment>
<comment type="caution">
    <text evidence="9">The sequence shown here is derived from an EMBL/GenBank/DDBJ whole genome shotgun (WGS) entry which is preliminary data.</text>
</comment>
<evidence type="ECO:0000256" key="1">
    <source>
        <dbReference type="ARBA" id="ARBA00004477"/>
    </source>
</evidence>
<accession>A0AA35TS13</accession>
<dbReference type="GO" id="GO:0006950">
    <property type="term" value="P:response to stress"/>
    <property type="evidence" value="ECO:0007669"/>
    <property type="project" value="UniProtKB-ARBA"/>
</dbReference>
<organism evidence="9 10">
    <name type="scientific">Geodia barretti</name>
    <name type="common">Barrett's horny sponge</name>
    <dbReference type="NCBI Taxonomy" id="519541"/>
    <lineage>
        <taxon>Eukaryota</taxon>
        <taxon>Metazoa</taxon>
        <taxon>Porifera</taxon>
        <taxon>Demospongiae</taxon>
        <taxon>Heteroscleromorpha</taxon>
        <taxon>Tetractinellida</taxon>
        <taxon>Astrophorina</taxon>
        <taxon>Geodiidae</taxon>
        <taxon>Geodia</taxon>
    </lineage>
</organism>
<protein>
    <recommendedName>
        <fullName evidence="7">Derlin</fullName>
    </recommendedName>
</protein>
<feature type="transmembrane region" description="Helical" evidence="7">
    <location>
        <begin position="153"/>
        <end position="183"/>
    </location>
</feature>
<feature type="transmembrane region" description="Helical" evidence="7">
    <location>
        <begin position="58"/>
        <end position="79"/>
    </location>
</feature>
<keyword evidence="10" id="KW-1185">Reference proteome</keyword>
<keyword evidence="6 7" id="KW-0472">Membrane</keyword>
<keyword evidence="5 7" id="KW-1133">Transmembrane helix</keyword>
<evidence type="ECO:0000256" key="5">
    <source>
        <dbReference type="ARBA" id="ARBA00022989"/>
    </source>
</evidence>
<dbReference type="EMBL" id="CASHTH010004040">
    <property type="protein sequence ID" value="CAI8052818.1"/>
    <property type="molecule type" value="Genomic_DNA"/>
</dbReference>
<dbReference type="GO" id="GO:0005789">
    <property type="term" value="C:endoplasmic reticulum membrane"/>
    <property type="evidence" value="ECO:0007669"/>
    <property type="project" value="UniProtKB-SubCell"/>
</dbReference>
<reference evidence="9" key="1">
    <citation type="submission" date="2023-03" db="EMBL/GenBank/DDBJ databases">
        <authorList>
            <person name="Steffen K."/>
            <person name="Cardenas P."/>
        </authorList>
    </citation>
    <scope>NUCLEOTIDE SEQUENCE</scope>
</reference>
<dbReference type="SUPFAM" id="SSF144091">
    <property type="entry name" value="Rhomboid-like"/>
    <property type="match status" value="1"/>
</dbReference>
<comment type="subcellular location">
    <subcellularLocation>
        <location evidence="1 7">Endoplasmic reticulum membrane</location>
        <topology evidence="1 7">Multi-pass membrane protein</topology>
    </subcellularLocation>
</comment>
<keyword evidence="3 7" id="KW-0812">Transmembrane</keyword>
<feature type="transmembrane region" description="Helical" evidence="7">
    <location>
        <begin position="99"/>
        <end position="132"/>
    </location>
</feature>
<evidence type="ECO:0000256" key="8">
    <source>
        <dbReference type="SAM" id="MobiDB-lite"/>
    </source>
</evidence>
<evidence type="ECO:0000256" key="7">
    <source>
        <dbReference type="RuleBase" id="RU363059"/>
    </source>
</evidence>
<comment type="function">
    <text evidence="7">May be involved in the degradation of misfolded endoplasmic reticulum (ER) luminal proteins.</text>
</comment>
<keyword evidence="4 7" id="KW-0256">Endoplasmic reticulum</keyword>
<evidence type="ECO:0000256" key="3">
    <source>
        <dbReference type="ARBA" id="ARBA00022692"/>
    </source>
</evidence>
<feature type="region of interest" description="Disordered" evidence="8">
    <location>
        <begin position="229"/>
        <end position="249"/>
    </location>
</feature>
<dbReference type="AlphaFoldDB" id="A0AA35TS13"/>
<sequence>MDAQNDLTNWISSIPKITRWWFFAFFIVPLTTRLGLLDPMSLVLISEPIFSGFQVWRLVTCLLWHPVNFRWLMLLYFLYSYSTRLETGYFAGKPADYVFMLLFNCLCLVIVGVFMGLFILSSALVFSSLYIWCQINRDVIVQFWFGVKVKAMYFPWVLFLFFFILGADWVAMLLGIVVGHLYFFLTMKYPQEFGGRKLISTPQFLYRYFPNEVQTGGFGVPPVRRGGQAGGGGGGGGGHTWGGGRRLDG</sequence>
<dbReference type="PANTHER" id="PTHR11009">
    <property type="entry name" value="DER1-LIKE PROTEIN, DERLIN"/>
    <property type="match status" value="1"/>
</dbReference>
<evidence type="ECO:0000256" key="4">
    <source>
        <dbReference type="ARBA" id="ARBA00022824"/>
    </source>
</evidence>
<dbReference type="Proteomes" id="UP001174909">
    <property type="component" value="Unassembled WGS sequence"/>
</dbReference>
<evidence type="ECO:0000256" key="2">
    <source>
        <dbReference type="ARBA" id="ARBA00008917"/>
    </source>
</evidence>
<dbReference type="InterPro" id="IPR035952">
    <property type="entry name" value="Rhomboid-like_sf"/>
</dbReference>
<dbReference type="Pfam" id="PF04511">
    <property type="entry name" value="DER1"/>
    <property type="match status" value="1"/>
</dbReference>
<evidence type="ECO:0000313" key="10">
    <source>
        <dbReference type="Proteomes" id="UP001174909"/>
    </source>
</evidence>
<evidence type="ECO:0000256" key="6">
    <source>
        <dbReference type="ARBA" id="ARBA00023136"/>
    </source>
</evidence>
<dbReference type="InterPro" id="IPR007599">
    <property type="entry name" value="DER1"/>
</dbReference>
<evidence type="ECO:0000313" key="9">
    <source>
        <dbReference type="EMBL" id="CAI8052818.1"/>
    </source>
</evidence>
<feature type="transmembrane region" description="Helical" evidence="7">
    <location>
        <begin position="20"/>
        <end position="37"/>
    </location>
</feature>